<dbReference type="GO" id="GO:0016407">
    <property type="term" value="F:acetyltransferase activity"/>
    <property type="evidence" value="ECO:0007669"/>
    <property type="project" value="InterPro"/>
</dbReference>
<dbReference type="Proteomes" id="UP000431913">
    <property type="component" value="Unassembled WGS sequence"/>
</dbReference>
<dbReference type="InterPro" id="IPR001447">
    <property type="entry name" value="Arylamine_N-AcTrfase"/>
</dbReference>
<organism evidence="3 4">
    <name type="scientific">Ruthenibacterium lactatiformans</name>
    <dbReference type="NCBI Taxonomy" id="1550024"/>
    <lineage>
        <taxon>Bacteria</taxon>
        <taxon>Bacillati</taxon>
        <taxon>Bacillota</taxon>
        <taxon>Clostridia</taxon>
        <taxon>Eubacteriales</taxon>
        <taxon>Oscillospiraceae</taxon>
        <taxon>Ruthenibacterium</taxon>
    </lineage>
</organism>
<dbReference type="Pfam" id="PF00797">
    <property type="entry name" value="Acetyltransf_2"/>
    <property type="match status" value="1"/>
</dbReference>
<dbReference type="PRINTS" id="PR01543">
    <property type="entry name" value="ANATRNSFRASE"/>
</dbReference>
<evidence type="ECO:0000313" key="4">
    <source>
        <dbReference type="Proteomes" id="UP000431913"/>
    </source>
</evidence>
<dbReference type="EMBL" id="VUNJ01000005">
    <property type="protein sequence ID" value="MST91512.1"/>
    <property type="molecule type" value="Genomic_DNA"/>
</dbReference>
<name>A0A6I2U1R9_9FIRM</name>
<dbReference type="Gene3D" id="2.40.128.150">
    <property type="entry name" value="Cysteine proteinases"/>
    <property type="match status" value="1"/>
</dbReference>
<evidence type="ECO:0000256" key="2">
    <source>
        <dbReference type="RuleBase" id="RU003452"/>
    </source>
</evidence>
<proteinExistence type="inferred from homology"/>
<dbReference type="InterPro" id="IPR038765">
    <property type="entry name" value="Papain-like_cys_pep_sf"/>
</dbReference>
<protein>
    <submittedName>
        <fullName evidence="3">Arylamine N-acetyltransferase</fullName>
    </submittedName>
</protein>
<reference evidence="3 4" key="1">
    <citation type="submission" date="2019-08" db="EMBL/GenBank/DDBJ databases">
        <title>In-depth cultivation of the pig gut microbiome towards novel bacterial diversity and tailored functional studies.</title>
        <authorList>
            <person name="Wylensek D."/>
            <person name="Hitch T.C.A."/>
            <person name="Clavel T."/>
        </authorList>
    </citation>
    <scope>NUCLEOTIDE SEQUENCE [LARGE SCALE GENOMIC DNA]</scope>
    <source>
        <strain evidence="3 4">WCA3-601-WT-6J</strain>
    </source>
</reference>
<dbReference type="PANTHER" id="PTHR11786:SF0">
    <property type="entry name" value="ARYLAMINE N-ACETYLTRANSFERASE 4-RELATED"/>
    <property type="match status" value="1"/>
</dbReference>
<dbReference type="AlphaFoldDB" id="A0A6I2U1R9"/>
<comment type="caution">
    <text evidence="3">The sequence shown here is derived from an EMBL/GenBank/DDBJ whole genome shotgun (WGS) entry which is preliminary data.</text>
</comment>
<keyword evidence="3" id="KW-0808">Transferase</keyword>
<evidence type="ECO:0000256" key="1">
    <source>
        <dbReference type="ARBA" id="ARBA00006547"/>
    </source>
</evidence>
<dbReference type="Gene3D" id="3.30.2140.10">
    <property type="entry name" value="Arylamine N-acetyltransferase"/>
    <property type="match status" value="1"/>
</dbReference>
<dbReference type="SUPFAM" id="SSF54001">
    <property type="entry name" value="Cysteine proteinases"/>
    <property type="match status" value="1"/>
</dbReference>
<comment type="similarity">
    <text evidence="1 2">Belongs to the arylamine N-acetyltransferase family.</text>
</comment>
<dbReference type="RefSeq" id="WP_082431918.1">
    <property type="nucleotide sequence ID" value="NZ_CAUFPO010000004.1"/>
</dbReference>
<gene>
    <name evidence="3" type="ORF">FYJ76_06090</name>
</gene>
<dbReference type="PANTHER" id="PTHR11786">
    <property type="entry name" value="N-HYDROXYARYLAMINE O-ACETYLTRANSFERASE"/>
    <property type="match status" value="1"/>
</dbReference>
<sequence>MPNRPICAEDALLSETPMPPEQILRYLDRIGLRDAVPPPPTLETLRRLQSAHLLHVPYENLDLLRGAITALEHGALFEKIVEKRRGGLCFELNGLFCWLLCSLGYQVTSYAGRFIYPSEAGIQMRRHRVLVVTLEGKRYLTETGMNSEGPRAPLVLAESEAQWDGVTEYRFSRDAFWGWVLWKRSPGGAWRRLYGFTEEPQLDIDFIMPSLFCDVHPMSPFNKTVRASIFLPDAHLSLRDSKLTWYRKGAVARSRSVAPGAETAQVLWDVFGLRAPEDAAL</sequence>
<evidence type="ECO:0000313" key="3">
    <source>
        <dbReference type="EMBL" id="MST91512.1"/>
    </source>
</evidence>
<accession>A0A6I2U1R9</accession>